<evidence type="ECO:0000313" key="1">
    <source>
        <dbReference type="EMBL" id="KAJ8386432.1"/>
    </source>
</evidence>
<name>A0AAD7RLN3_9TELE</name>
<dbReference type="Proteomes" id="UP001221898">
    <property type="component" value="Unassembled WGS sequence"/>
</dbReference>
<reference evidence="1" key="1">
    <citation type="journal article" date="2023" name="Science">
        <title>Genome structures resolve the early diversification of teleost fishes.</title>
        <authorList>
            <person name="Parey E."/>
            <person name="Louis A."/>
            <person name="Montfort J."/>
            <person name="Bouchez O."/>
            <person name="Roques C."/>
            <person name="Iampietro C."/>
            <person name="Lluch J."/>
            <person name="Castinel A."/>
            <person name="Donnadieu C."/>
            <person name="Desvignes T."/>
            <person name="Floi Bucao C."/>
            <person name="Jouanno E."/>
            <person name="Wen M."/>
            <person name="Mejri S."/>
            <person name="Dirks R."/>
            <person name="Jansen H."/>
            <person name="Henkel C."/>
            <person name="Chen W.J."/>
            <person name="Zahm M."/>
            <person name="Cabau C."/>
            <person name="Klopp C."/>
            <person name="Thompson A.W."/>
            <person name="Robinson-Rechavi M."/>
            <person name="Braasch I."/>
            <person name="Lecointre G."/>
            <person name="Bobe J."/>
            <person name="Postlethwait J.H."/>
            <person name="Berthelot C."/>
            <person name="Roest Crollius H."/>
            <person name="Guiguen Y."/>
        </authorList>
    </citation>
    <scope>NUCLEOTIDE SEQUENCE</scope>
    <source>
        <strain evidence="1">NC1722</strain>
    </source>
</reference>
<gene>
    <name evidence="1" type="ORF">AAFF_G00170290</name>
</gene>
<organism evidence="1 2">
    <name type="scientific">Aldrovandia affinis</name>
    <dbReference type="NCBI Taxonomy" id="143900"/>
    <lineage>
        <taxon>Eukaryota</taxon>
        <taxon>Metazoa</taxon>
        <taxon>Chordata</taxon>
        <taxon>Craniata</taxon>
        <taxon>Vertebrata</taxon>
        <taxon>Euteleostomi</taxon>
        <taxon>Actinopterygii</taxon>
        <taxon>Neopterygii</taxon>
        <taxon>Teleostei</taxon>
        <taxon>Notacanthiformes</taxon>
        <taxon>Halosauridae</taxon>
        <taxon>Aldrovandia</taxon>
    </lineage>
</organism>
<comment type="caution">
    <text evidence="1">The sequence shown here is derived from an EMBL/GenBank/DDBJ whole genome shotgun (WGS) entry which is preliminary data.</text>
</comment>
<keyword evidence="2" id="KW-1185">Reference proteome</keyword>
<proteinExistence type="predicted"/>
<dbReference type="EMBL" id="JAINUG010000228">
    <property type="protein sequence ID" value="KAJ8386432.1"/>
    <property type="molecule type" value="Genomic_DNA"/>
</dbReference>
<evidence type="ECO:0000313" key="2">
    <source>
        <dbReference type="Proteomes" id="UP001221898"/>
    </source>
</evidence>
<protein>
    <submittedName>
        <fullName evidence="1">Uncharacterized protein</fullName>
    </submittedName>
</protein>
<accession>A0AAD7RLN3</accession>
<dbReference type="AlphaFoldDB" id="A0AAD7RLN3"/>
<sequence>MEQEDQVRQHLLELAGDWCRLLDKLRGGETPVQTQPHKVPLKKGVVTRPVIQYSTAQLLGEVLTVGVDGQDRVLHGAEVPDALPSKSYMDLLDFQQRELVIKC</sequence>